<feature type="transmembrane region" description="Helical" evidence="8">
    <location>
        <begin position="77"/>
        <end position="95"/>
    </location>
</feature>
<evidence type="ECO:0000313" key="10">
    <source>
        <dbReference type="EMBL" id="OEG20693.1"/>
    </source>
</evidence>
<protein>
    <recommendedName>
        <fullName evidence="9">Threonine/Serine exporter ThrE domain-containing protein</fullName>
    </recommendedName>
</protein>
<dbReference type="EMBL" id="MIJY01000001">
    <property type="protein sequence ID" value="OEG20693.1"/>
    <property type="molecule type" value="Genomic_DNA"/>
</dbReference>
<dbReference type="OrthoDB" id="9810047at2"/>
<dbReference type="Pfam" id="PF12821">
    <property type="entry name" value="ThrE_2"/>
    <property type="match status" value="1"/>
</dbReference>
<evidence type="ECO:0000313" key="11">
    <source>
        <dbReference type="Proteomes" id="UP000095094"/>
    </source>
</evidence>
<dbReference type="GO" id="GO:0005886">
    <property type="term" value="C:plasma membrane"/>
    <property type="evidence" value="ECO:0007669"/>
    <property type="project" value="UniProtKB-SubCell"/>
</dbReference>
<evidence type="ECO:0000256" key="6">
    <source>
        <dbReference type="ARBA" id="ARBA00023136"/>
    </source>
</evidence>
<sequence length="162" mass="17426">MFNLLVQFSFSFLASSAYAIITNVPRRSLIACGLSGASGWMLYWIALQFGANVALGSLLGALSVASVSFICSRVLKLPVTIFNIPGMVPLVPGGLAYQAVRNLVIGNYQIAIDSAVQAVMIAGAIALGLVLSEVFNHNIRNFREKREIVGLIRKKEENGKQP</sequence>
<evidence type="ECO:0000256" key="1">
    <source>
        <dbReference type="ARBA" id="ARBA00004651"/>
    </source>
</evidence>
<evidence type="ECO:0000256" key="3">
    <source>
        <dbReference type="ARBA" id="ARBA00022519"/>
    </source>
</evidence>
<dbReference type="InterPro" id="IPR024528">
    <property type="entry name" value="ThrE_2"/>
</dbReference>
<evidence type="ECO:0000256" key="4">
    <source>
        <dbReference type="ARBA" id="ARBA00022692"/>
    </source>
</evidence>
<keyword evidence="3" id="KW-0997">Cell inner membrane</keyword>
<dbReference type="RefSeq" id="WP_069662001.1">
    <property type="nucleotide sequence ID" value="NZ_JBHUJJ010000001.1"/>
</dbReference>
<feature type="transmembrane region" description="Helical" evidence="8">
    <location>
        <begin position="43"/>
        <end position="65"/>
    </location>
</feature>
<reference evidence="11" key="1">
    <citation type="submission" date="2016-09" db="EMBL/GenBank/DDBJ databases">
        <authorList>
            <person name="Gulvik C.A."/>
        </authorList>
    </citation>
    <scope>NUCLEOTIDE SEQUENCE [LARGE SCALE GENOMIC DNA]</scope>
    <source>
        <strain evidence="11">LMG 8895</strain>
    </source>
</reference>
<evidence type="ECO:0000256" key="5">
    <source>
        <dbReference type="ARBA" id="ARBA00022989"/>
    </source>
</evidence>
<name>A0A1E5H6Z3_9ENTE</name>
<gene>
    <name evidence="10" type="ORF">BCR25_02430</name>
</gene>
<keyword evidence="11" id="KW-1185">Reference proteome</keyword>
<dbReference type="PATRIC" id="fig|332950.4.peg.76"/>
<evidence type="ECO:0000256" key="8">
    <source>
        <dbReference type="SAM" id="Phobius"/>
    </source>
</evidence>
<evidence type="ECO:0000259" key="9">
    <source>
        <dbReference type="Pfam" id="PF12821"/>
    </source>
</evidence>
<dbReference type="AlphaFoldDB" id="A0A1E5H6Z3"/>
<accession>A0A1E5H6Z3</accession>
<dbReference type="PANTHER" id="PTHR34390">
    <property type="entry name" value="UPF0442 PROTEIN YJJB-RELATED"/>
    <property type="match status" value="1"/>
</dbReference>
<feature type="transmembrane region" description="Helical" evidence="8">
    <location>
        <begin position="115"/>
        <end position="136"/>
    </location>
</feature>
<comment type="subcellular location">
    <subcellularLocation>
        <location evidence="1">Cell membrane</location>
        <topology evidence="1">Multi-pass membrane protein</topology>
    </subcellularLocation>
</comment>
<evidence type="ECO:0000256" key="7">
    <source>
        <dbReference type="ARBA" id="ARBA00034125"/>
    </source>
</evidence>
<keyword evidence="4 8" id="KW-0812">Transmembrane</keyword>
<keyword evidence="6 8" id="KW-0472">Membrane</keyword>
<keyword evidence="5 8" id="KW-1133">Transmembrane helix</keyword>
<dbReference type="Proteomes" id="UP000095094">
    <property type="component" value="Unassembled WGS sequence"/>
</dbReference>
<dbReference type="InterPro" id="IPR050539">
    <property type="entry name" value="ThrE_Dicarb/AminoAcid_Exp"/>
</dbReference>
<comment type="similarity">
    <text evidence="7">Belongs to the ThrE exporter (TC 2.A.79) family.</text>
</comment>
<evidence type="ECO:0000256" key="2">
    <source>
        <dbReference type="ARBA" id="ARBA00022475"/>
    </source>
</evidence>
<organism evidence="10 11">
    <name type="scientific">Enterococcus termitis</name>
    <dbReference type="NCBI Taxonomy" id="332950"/>
    <lineage>
        <taxon>Bacteria</taxon>
        <taxon>Bacillati</taxon>
        <taxon>Bacillota</taxon>
        <taxon>Bacilli</taxon>
        <taxon>Lactobacillales</taxon>
        <taxon>Enterococcaceae</taxon>
        <taxon>Enterococcus</taxon>
    </lineage>
</organism>
<dbReference type="PANTHER" id="PTHR34390:SF1">
    <property type="entry name" value="SUCCINATE TRANSPORTER SUBUNIT YJJB-RELATED"/>
    <property type="match status" value="1"/>
</dbReference>
<dbReference type="GO" id="GO:0015744">
    <property type="term" value="P:succinate transport"/>
    <property type="evidence" value="ECO:0007669"/>
    <property type="project" value="TreeGrafter"/>
</dbReference>
<keyword evidence="2" id="KW-1003">Cell membrane</keyword>
<comment type="caution">
    <text evidence="10">The sequence shown here is derived from an EMBL/GenBank/DDBJ whole genome shotgun (WGS) entry which is preliminary data.</text>
</comment>
<feature type="domain" description="Threonine/Serine exporter ThrE" evidence="9">
    <location>
        <begin position="7"/>
        <end position="134"/>
    </location>
</feature>
<proteinExistence type="inferred from homology"/>